<keyword evidence="4" id="KW-1185">Reference proteome</keyword>
<dbReference type="Proteomes" id="UP001139648">
    <property type="component" value="Unassembled WGS sequence"/>
</dbReference>
<name>A0A9X2K5L5_9ACTN</name>
<sequence length="434" mass="45526">MMGRELDGAEDVRVAGAEPPRGLESVTRHEELVRLLAEQFARADVSLRELQARADRAGGTRLPRATCADMLAGRRFPKKAVMVAFLRGCHVPEQRLPAWEQAWERVRVARLAAMAARAQAEVQAQLTALATAAPPRPPAPAGATARGRPPAGTGTTPGRPAAGTGTASGRPPADPSRTPGPRADPSMTPGRPADAGTAPDRPSEDAGVAGQAPQSVPGDGVRPAAEGGNARTRFRWRSFAIAALASLTAATLGLLVGIWVPHQARSGAPDRPLVDDGRAFGPGGSSRFTVTVDPANTGVRLTRRLDAGIGRQRAGITVNGVPAGAWQPLPVQHAHRWQDQRVDLPPSVSAGRGALTVVNTFVSSDQDFNEFLYVVEQRVGGAWETADTLDVGPLHLESEAAHGYGITGPQTFAGVQEFRYPPPAPAGSLHHGMQ</sequence>
<keyword evidence="2" id="KW-1133">Transmembrane helix</keyword>
<evidence type="ECO:0000313" key="4">
    <source>
        <dbReference type="Proteomes" id="UP001139648"/>
    </source>
</evidence>
<keyword evidence="2" id="KW-0472">Membrane</keyword>
<dbReference type="EMBL" id="JAMZEB010000002">
    <property type="protein sequence ID" value="MCP2357731.1"/>
    <property type="molecule type" value="Genomic_DNA"/>
</dbReference>
<protein>
    <recommendedName>
        <fullName evidence="5">Helix-turn-helix domain-containing protein</fullName>
    </recommendedName>
</protein>
<feature type="compositionally biased region" description="Basic and acidic residues" evidence="1">
    <location>
        <begin position="1"/>
        <end position="13"/>
    </location>
</feature>
<keyword evidence="2" id="KW-0812">Transmembrane</keyword>
<comment type="caution">
    <text evidence="3">The sequence shown here is derived from an EMBL/GenBank/DDBJ whole genome shotgun (WGS) entry which is preliminary data.</text>
</comment>
<evidence type="ECO:0000313" key="3">
    <source>
        <dbReference type="EMBL" id="MCP2357731.1"/>
    </source>
</evidence>
<proteinExistence type="predicted"/>
<evidence type="ECO:0000256" key="2">
    <source>
        <dbReference type="SAM" id="Phobius"/>
    </source>
</evidence>
<feature type="region of interest" description="Disordered" evidence="1">
    <location>
        <begin position="132"/>
        <end position="227"/>
    </location>
</feature>
<evidence type="ECO:0008006" key="5">
    <source>
        <dbReference type="Google" id="ProtNLM"/>
    </source>
</evidence>
<reference evidence="3" key="1">
    <citation type="submission" date="2022-06" db="EMBL/GenBank/DDBJ databases">
        <title>Sequencing the genomes of 1000 actinobacteria strains.</title>
        <authorList>
            <person name="Klenk H.-P."/>
        </authorList>
    </citation>
    <scope>NUCLEOTIDE SEQUENCE</scope>
    <source>
        <strain evidence="3">DSM 46694</strain>
    </source>
</reference>
<feature type="transmembrane region" description="Helical" evidence="2">
    <location>
        <begin position="239"/>
        <end position="260"/>
    </location>
</feature>
<feature type="region of interest" description="Disordered" evidence="1">
    <location>
        <begin position="1"/>
        <end position="23"/>
    </location>
</feature>
<feature type="region of interest" description="Disordered" evidence="1">
    <location>
        <begin position="415"/>
        <end position="434"/>
    </location>
</feature>
<gene>
    <name evidence="3" type="ORF">HD597_004751</name>
</gene>
<dbReference type="AlphaFoldDB" id="A0A9X2K5L5"/>
<evidence type="ECO:0000256" key="1">
    <source>
        <dbReference type="SAM" id="MobiDB-lite"/>
    </source>
</evidence>
<accession>A0A9X2K5L5</accession>
<feature type="compositionally biased region" description="Low complexity" evidence="1">
    <location>
        <begin position="141"/>
        <end position="171"/>
    </location>
</feature>
<organism evidence="3 4">
    <name type="scientific">Nonomuraea thailandensis</name>
    <dbReference type="NCBI Taxonomy" id="1188745"/>
    <lineage>
        <taxon>Bacteria</taxon>
        <taxon>Bacillati</taxon>
        <taxon>Actinomycetota</taxon>
        <taxon>Actinomycetes</taxon>
        <taxon>Streptosporangiales</taxon>
        <taxon>Streptosporangiaceae</taxon>
        <taxon>Nonomuraea</taxon>
    </lineage>
</organism>
<dbReference type="RefSeq" id="WP_253744839.1">
    <property type="nucleotide sequence ID" value="NZ_BAABKA010000026.1"/>
</dbReference>